<feature type="compositionally biased region" description="Low complexity" evidence="1">
    <location>
        <begin position="421"/>
        <end position="460"/>
    </location>
</feature>
<keyword evidence="2" id="KW-0812">Transmembrane</keyword>
<feature type="transmembrane region" description="Helical" evidence="2">
    <location>
        <begin position="238"/>
        <end position="258"/>
    </location>
</feature>
<evidence type="ECO:0000256" key="2">
    <source>
        <dbReference type="SAM" id="Phobius"/>
    </source>
</evidence>
<keyword evidence="2" id="KW-0472">Membrane</keyword>
<feature type="domain" description="DUF7937" evidence="4">
    <location>
        <begin position="22"/>
        <end position="393"/>
    </location>
</feature>
<reference evidence="5" key="1">
    <citation type="journal article" date="2024" name="Antonie Van Leeuwenhoek">
        <title>Isoptericola haloaureus sp. nov., a dimorphic actinobacterium isolated from mangrove sediments of southeast India, implicating biosaline agricultural significance through nitrogen fixation and salt tolerance genes.</title>
        <authorList>
            <person name="Prathaban M."/>
            <person name="Prathiviraj R."/>
            <person name="Ravichandran M."/>
            <person name="Natarajan S.D."/>
            <person name="Sobanaa M."/>
            <person name="Hari Krishna Kumar S."/>
            <person name="Chandrasekar V."/>
            <person name="Selvin J."/>
        </authorList>
    </citation>
    <scope>NUCLEOTIDE SEQUENCE</scope>
    <source>
        <strain evidence="5">MP1014</strain>
    </source>
</reference>
<protein>
    <submittedName>
        <fullName evidence="5">Uncharacterized protein</fullName>
    </submittedName>
</protein>
<accession>A0ABU7ZAW2</accession>
<evidence type="ECO:0000259" key="4">
    <source>
        <dbReference type="Pfam" id="PF25592"/>
    </source>
</evidence>
<dbReference type="InterPro" id="IPR057893">
    <property type="entry name" value="LRV_2"/>
</dbReference>
<feature type="transmembrane region" description="Helical" evidence="2">
    <location>
        <begin position="311"/>
        <end position="331"/>
    </location>
</feature>
<feature type="transmembrane region" description="Helical" evidence="2">
    <location>
        <begin position="371"/>
        <end position="388"/>
    </location>
</feature>
<feature type="transmembrane region" description="Helical" evidence="2">
    <location>
        <begin position="26"/>
        <end position="47"/>
    </location>
</feature>
<gene>
    <name evidence="5" type="ORF">V5O49_15995</name>
</gene>
<dbReference type="EMBL" id="JBAGLP010000120">
    <property type="protein sequence ID" value="MEG3616631.1"/>
    <property type="molecule type" value="Genomic_DNA"/>
</dbReference>
<dbReference type="Pfam" id="PF25592">
    <property type="entry name" value="DUF7937"/>
    <property type="match status" value="1"/>
</dbReference>
<evidence type="ECO:0000313" key="6">
    <source>
        <dbReference type="Proteomes" id="UP001310387"/>
    </source>
</evidence>
<organism evidence="5 6">
    <name type="scientific">Isoptericola haloaureus</name>
    <dbReference type="NCBI Taxonomy" id="1542902"/>
    <lineage>
        <taxon>Bacteria</taxon>
        <taxon>Bacillati</taxon>
        <taxon>Actinomycetota</taxon>
        <taxon>Actinomycetes</taxon>
        <taxon>Micrococcales</taxon>
        <taxon>Promicromonosporaceae</taxon>
        <taxon>Isoptericola</taxon>
    </lineage>
</organism>
<feature type="region of interest" description="Disordered" evidence="1">
    <location>
        <begin position="400"/>
        <end position="543"/>
    </location>
</feature>
<feature type="domain" description="Leucine rich repeat variant" evidence="3">
    <location>
        <begin position="533"/>
        <end position="591"/>
    </location>
</feature>
<feature type="transmembrane region" description="Helical" evidence="2">
    <location>
        <begin position="124"/>
        <end position="143"/>
    </location>
</feature>
<evidence type="ECO:0000259" key="3">
    <source>
        <dbReference type="Pfam" id="PF25591"/>
    </source>
</evidence>
<reference evidence="5" key="2">
    <citation type="submission" date="2024-02" db="EMBL/GenBank/DDBJ databases">
        <authorList>
            <person name="Prathaban M."/>
            <person name="Mythili R."/>
            <person name="Sharmila Devi N."/>
            <person name="Sobanaa M."/>
            <person name="Prathiviraj R."/>
            <person name="Selvin J."/>
        </authorList>
    </citation>
    <scope>NUCLEOTIDE SEQUENCE</scope>
    <source>
        <strain evidence="5">MP1014</strain>
    </source>
</reference>
<feature type="transmembrane region" description="Helical" evidence="2">
    <location>
        <begin position="337"/>
        <end position="359"/>
    </location>
</feature>
<dbReference type="Pfam" id="PF25591">
    <property type="entry name" value="LRV_2"/>
    <property type="match status" value="1"/>
</dbReference>
<feature type="transmembrane region" description="Helical" evidence="2">
    <location>
        <begin position="207"/>
        <end position="231"/>
    </location>
</feature>
<feature type="transmembrane region" description="Helical" evidence="2">
    <location>
        <begin position="59"/>
        <end position="78"/>
    </location>
</feature>
<feature type="transmembrane region" description="Helical" evidence="2">
    <location>
        <begin position="149"/>
        <end position="169"/>
    </location>
</feature>
<sequence length="592" mass="60462">MSDVVVVEQRRSPFAGVPTREIVRDVVAVVALLVALPLPWAIVTLRGVDGAVAARGSDLLWVVLATVVALVVIVATYADRAGVLTGGWKRLAAPTARWWGLAPYGLVTLLYLVLDLVRASADTGAVGGGLAVGLAGAVLAAAVPDVRLMTGAAVVVAVGAVATPVLSLVDGVAWPDVVGSALGALLVLGLLWATARRFLRGDDAAGVVLLVLGAAVAVEVTMLGGGAVGVWLESVHGLRFGLLLLPAVAAAAVVPVLARWDAVVGEPVVATASRWIRVAVQAFELMLLVAAFVVVVAVVQLVAGRIEVEPVLRLIVGVLVVVVAVLARRALLRDPRGGHATAVGAACVVVVLGVVILVARAGIGTASRVEELLLALALPALVLAALIVPPSVTTFLAADPQGSAQPVPGRPQQPFGAQPGYAQPGYAEPAQPAQPAHPGYAEAAQPEPAQPEPAQAAETEPGSRWRGTWAAGTDATQQMSPVRSAATGEQPSAHGAPSAADETAVQQPVQQGAAPAESTQMLPPVTHVPGSPWTPEQALDPHTPLEQLAQIVQEAPHLRPHVAANPSTYPALLDWLGALGDPSVDAALRTRR</sequence>
<name>A0ABU7ZAW2_9MICO</name>
<keyword evidence="6" id="KW-1185">Reference proteome</keyword>
<evidence type="ECO:0000313" key="5">
    <source>
        <dbReference type="EMBL" id="MEG3616631.1"/>
    </source>
</evidence>
<proteinExistence type="predicted"/>
<feature type="transmembrane region" description="Helical" evidence="2">
    <location>
        <begin position="176"/>
        <end position="195"/>
    </location>
</feature>
<comment type="caution">
    <text evidence="5">The sequence shown here is derived from an EMBL/GenBank/DDBJ whole genome shotgun (WGS) entry which is preliminary data.</text>
</comment>
<feature type="transmembrane region" description="Helical" evidence="2">
    <location>
        <begin position="278"/>
        <end position="299"/>
    </location>
</feature>
<dbReference type="RefSeq" id="WP_332903102.1">
    <property type="nucleotide sequence ID" value="NZ_JBAGLP010000120.1"/>
</dbReference>
<feature type="transmembrane region" description="Helical" evidence="2">
    <location>
        <begin position="98"/>
        <end position="117"/>
    </location>
</feature>
<feature type="compositionally biased region" description="Low complexity" evidence="1">
    <location>
        <begin position="504"/>
        <end position="516"/>
    </location>
</feature>
<dbReference type="InterPro" id="IPR057697">
    <property type="entry name" value="DUF7937"/>
</dbReference>
<dbReference type="Proteomes" id="UP001310387">
    <property type="component" value="Unassembled WGS sequence"/>
</dbReference>
<keyword evidence="2" id="KW-1133">Transmembrane helix</keyword>
<evidence type="ECO:0000256" key="1">
    <source>
        <dbReference type="SAM" id="MobiDB-lite"/>
    </source>
</evidence>